<comment type="caution">
    <text evidence="1">The sequence shown here is derived from an EMBL/GenBank/DDBJ whole genome shotgun (WGS) entry which is preliminary data.</text>
</comment>
<dbReference type="Proteomes" id="UP000593565">
    <property type="component" value="Unassembled WGS sequence"/>
</dbReference>
<evidence type="ECO:0000313" key="2">
    <source>
        <dbReference type="Proteomes" id="UP000593565"/>
    </source>
</evidence>
<protein>
    <submittedName>
        <fullName evidence="1">Uncharacterized protein</fullName>
    </submittedName>
</protein>
<organism evidence="1 2">
    <name type="scientific">Ameiurus melas</name>
    <name type="common">Black bullhead</name>
    <name type="synonym">Silurus melas</name>
    <dbReference type="NCBI Taxonomy" id="219545"/>
    <lineage>
        <taxon>Eukaryota</taxon>
        <taxon>Metazoa</taxon>
        <taxon>Chordata</taxon>
        <taxon>Craniata</taxon>
        <taxon>Vertebrata</taxon>
        <taxon>Euteleostomi</taxon>
        <taxon>Actinopterygii</taxon>
        <taxon>Neopterygii</taxon>
        <taxon>Teleostei</taxon>
        <taxon>Ostariophysi</taxon>
        <taxon>Siluriformes</taxon>
        <taxon>Ictaluridae</taxon>
        <taxon>Ameiurus</taxon>
    </lineage>
</organism>
<sequence>MWTVYQRHARKLNHFHTTSHRKILVISWQNKVPDTMVLNQAGLPSIFTMLMTTQLHWAGHVVHMTDQRLPKKFENEEWIKGLTISTKTGVNMNQTVGVTNAYRRCSTGGKVSGLIK</sequence>
<accession>A0A7J6AZX6</accession>
<dbReference type="AlphaFoldDB" id="A0A7J6AZX6"/>
<keyword evidence="2" id="KW-1185">Reference proteome</keyword>
<name>A0A7J6AZX6_AMEME</name>
<dbReference type="EMBL" id="JAAGNN010000006">
    <property type="protein sequence ID" value="KAF4087737.1"/>
    <property type="molecule type" value="Genomic_DNA"/>
</dbReference>
<evidence type="ECO:0000313" key="1">
    <source>
        <dbReference type="EMBL" id="KAF4087737.1"/>
    </source>
</evidence>
<reference evidence="1 2" key="1">
    <citation type="submission" date="2020-02" db="EMBL/GenBank/DDBJ databases">
        <title>A chromosome-scale genome assembly of the black bullhead catfish (Ameiurus melas).</title>
        <authorList>
            <person name="Wen M."/>
            <person name="Zham M."/>
            <person name="Cabau C."/>
            <person name="Klopp C."/>
            <person name="Donnadieu C."/>
            <person name="Roques C."/>
            <person name="Bouchez O."/>
            <person name="Lampietro C."/>
            <person name="Jouanno E."/>
            <person name="Herpin A."/>
            <person name="Louis A."/>
            <person name="Berthelot C."/>
            <person name="Parey E."/>
            <person name="Roest-Crollius H."/>
            <person name="Braasch I."/>
            <person name="Postlethwait J."/>
            <person name="Robinson-Rechavi M."/>
            <person name="Echchiki A."/>
            <person name="Begum T."/>
            <person name="Montfort J."/>
            <person name="Schartl M."/>
            <person name="Bobe J."/>
            <person name="Guiguen Y."/>
        </authorList>
    </citation>
    <scope>NUCLEOTIDE SEQUENCE [LARGE SCALE GENOMIC DNA]</scope>
    <source>
        <strain evidence="1">M_S1</strain>
        <tissue evidence="1">Blood</tissue>
    </source>
</reference>
<gene>
    <name evidence="1" type="ORF">AMELA_G00073960</name>
</gene>
<proteinExistence type="predicted"/>